<evidence type="ECO:0000256" key="1">
    <source>
        <dbReference type="ARBA" id="ARBA00012513"/>
    </source>
</evidence>
<comment type="similarity">
    <text evidence="10">Belongs to the protein kinase superfamily.</text>
</comment>
<dbReference type="EMBL" id="CAJFCW020000003">
    <property type="protein sequence ID" value="CAG9103407.1"/>
    <property type="molecule type" value="Genomic_DNA"/>
</dbReference>
<keyword evidence="13" id="KW-1185">Reference proteome</keyword>
<keyword evidence="3" id="KW-0808">Transferase</keyword>
<comment type="catalytic activity">
    <reaction evidence="7">
        <text>L-threonyl-[protein] + ATP = O-phospho-L-threonyl-[protein] + ADP + H(+)</text>
        <dbReference type="Rhea" id="RHEA:46608"/>
        <dbReference type="Rhea" id="RHEA-COMP:11060"/>
        <dbReference type="Rhea" id="RHEA-COMP:11605"/>
        <dbReference type="ChEBI" id="CHEBI:15378"/>
        <dbReference type="ChEBI" id="CHEBI:30013"/>
        <dbReference type="ChEBI" id="CHEBI:30616"/>
        <dbReference type="ChEBI" id="CHEBI:61977"/>
        <dbReference type="ChEBI" id="CHEBI:456216"/>
        <dbReference type="EC" id="2.7.11.1"/>
    </reaction>
</comment>
<dbReference type="PANTHER" id="PTHR24356:SF163">
    <property type="entry name" value="3-PHOSPHOINOSITIDE-DEPENDENT PROTEIN KINASE 1-RELATED"/>
    <property type="match status" value="1"/>
</dbReference>
<organism evidence="12 13">
    <name type="scientific">Bursaphelenchus okinawaensis</name>
    <dbReference type="NCBI Taxonomy" id="465554"/>
    <lineage>
        <taxon>Eukaryota</taxon>
        <taxon>Metazoa</taxon>
        <taxon>Ecdysozoa</taxon>
        <taxon>Nematoda</taxon>
        <taxon>Chromadorea</taxon>
        <taxon>Rhabditida</taxon>
        <taxon>Tylenchina</taxon>
        <taxon>Tylenchomorpha</taxon>
        <taxon>Aphelenchoidea</taxon>
        <taxon>Aphelenchoididae</taxon>
        <taxon>Bursaphelenchus</taxon>
    </lineage>
</organism>
<dbReference type="InterPro" id="IPR011009">
    <property type="entry name" value="Kinase-like_dom_sf"/>
</dbReference>
<keyword evidence="6 9" id="KW-0067">ATP-binding</keyword>
<dbReference type="GO" id="GO:0005524">
    <property type="term" value="F:ATP binding"/>
    <property type="evidence" value="ECO:0007669"/>
    <property type="project" value="UniProtKB-UniRule"/>
</dbReference>
<dbReference type="InterPro" id="IPR000719">
    <property type="entry name" value="Prot_kinase_dom"/>
</dbReference>
<reference evidence="12" key="1">
    <citation type="submission" date="2020-09" db="EMBL/GenBank/DDBJ databases">
        <authorList>
            <person name="Kikuchi T."/>
        </authorList>
    </citation>
    <scope>NUCLEOTIDE SEQUENCE</scope>
    <source>
        <strain evidence="12">SH1</strain>
    </source>
</reference>
<dbReference type="PANTHER" id="PTHR24356">
    <property type="entry name" value="SERINE/THREONINE-PROTEIN KINASE"/>
    <property type="match status" value="1"/>
</dbReference>
<comment type="caution">
    <text evidence="12">The sequence shown here is derived from an EMBL/GenBank/DDBJ whole genome shotgun (WGS) entry which is preliminary data.</text>
</comment>
<dbReference type="AlphaFoldDB" id="A0A811KIF4"/>
<evidence type="ECO:0000256" key="7">
    <source>
        <dbReference type="ARBA" id="ARBA00047899"/>
    </source>
</evidence>
<dbReference type="PROSITE" id="PS00108">
    <property type="entry name" value="PROTEIN_KINASE_ST"/>
    <property type="match status" value="1"/>
</dbReference>
<feature type="domain" description="Protein kinase" evidence="11">
    <location>
        <begin position="20"/>
        <end position="301"/>
    </location>
</feature>
<comment type="catalytic activity">
    <reaction evidence="8">
        <text>L-seryl-[protein] + ATP = O-phospho-L-seryl-[protein] + ADP + H(+)</text>
        <dbReference type="Rhea" id="RHEA:17989"/>
        <dbReference type="Rhea" id="RHEA-COMP:9863"/>
        <dbReference type="Rhea" id="RHEA-COMP:11604"/>
        <dbReference type="ChEBI" id="CHEBI:15378"/>
        <dbReference type="ChEBI" id="CHEBI:29999"/>
        <dbReference type="ChEBI" id="CHEBI:30616"/>
        <dbReference type="ChEBI" id="CHEBI:83421"/>
        <dbReference type="ChEBI" id="CHEBI:456216"/>
        <dbReference type="EC" id="2.7.11.1"/>
    </reaction>
</comment>
<evidence type="ECO:0000259" key="11">
    <source>
        <dbReference type="PROSITE" id="PS50011"/>
    </source>
</evidence>
<dbReference type="OrthoDB" id="347657at2759"/>
<evidence type="ECO:0000256" key="3">
    <source>
        <dbReference type="ARBA" id="ARBA00022679"/>
    </source>
</evidence>
<evidence type="ECO:0000313" key="13">
    <source>
        <dbReference type="Proteomes" id="UP000614601"/>
    </source>
</evidence>
<keyword evidence="4 9" id="KW-0547">Nucleotide-binding</keyword>
<dbReference type="PROSITE" id="PS50011">
    <property type="entry name" value="PROTEIN_KINASE_DOM"/>
    <property type="match status" value="1"/>
</dbReference>
<protein>
    <recommendedName>
        <fullName evidence="1">non-specific serine/threonine protein kinase</fullName>
        <ecNumber evidence="1">2.7.11.1</ecNumber>
    </recommendedName>
</protein>
<dbReference type="SMART" id="SM00220">
    <property type="entry name" value="S_TKc"/>
    <property type="match status" value="1"/>
</dbReference>
<proteinExistence type="inferred from homology"/>
<dbReference type="Proteomes" id="UP000614601">
    <property type="component" value="Unassembled WGS sequence"/>
</dbReference>
<dbReference type="Proteomes" id="UP000783686">
    <property type="component" value="Unassembled WGS sequence"/>
</dbReference>
<evidence type="ECO:0000256" key="4">
    <source>
        <dbReference type="ARBA" id="ARBA00022741"/>
    </source>
</evidence>
<dbReference type="EC" id="2.7.11.1" evidence="1"/>
<evidence type="ECO:0000256" key="8">
    <source>
        <dbReference type="ARBA" id="ARBA00048679"/>
    </source>
</evidence>
<keyword evidence="5" id="KW-0418">Kinase</keyword>
<feature type="binding site" evidence="9">
    <location>
        <position position="49"/>
    </location>
    <ligand>
        <name>ATP</name>
        <dbReference type="ChEBI" id="CHEBI:30616"/>
    </ligand>
</feature>
<evidence type="ECO:0000256" key="2">
    <source>
        <dbReference type="ARBA" id="ARBA00022527"/>
    </source>
</evidence>
<dbReference type="GO" id="GO:0004674">
    <property type="term" value="F:protein serine/threonine kinase activity"/>
    <property type="evidence" value="ECO:0007669"/>
    <property type="project" value="UniProtKB-KW"/>
</dbReference>
<evidence type="ECO:0000256" key="6">
    <source>
        <dbReference type="ARBA" id="ARBA00022840"/>
    </source>
</evidence>
<dbReference type="EMBL" id="CAJFDH010000003">
    <property type="protein sequence ID" value="CAD5214924.1"/>
    <property type="molecule type" value="Genomic_DNA"/>
</dbReference>
<dbReference type="InterPro" id="IPR017441">
    <property type="entry name" value="Protein_kinase_ATP_BS"/>
</dbReference>
<sequence length="301" mass="34547">MSGDEDVLLTVSQQKSLADFCVLRELGSGSYSNVYFATSKSDGHKYALKICSKERISRERKVKSVFREKNALMVLSTAQKKKPFIVMLYCTFQDESSLYFVLGYAEHKDLAEKMIKIKTLDLDTVRFVISELITAIAYCHENGILHRDIKPGNMLIKDDHHVMLGDFGECITIEENEKTIASDSNRKCSFVGSHLYVTPEVLRGQAVDETCDYYARITKNLFQWPEDFPCPKAKSAILEFLEPKKEDRLGSKHKNGFSGIKEHEYFTGIDWDNLWRLDSPLARYYKKEATCDIVDDPLDQF</sequence>
<dbReference type="InterPro" id="IPR008271">
    <property type="entry name" value="Ser/Thr_kinase_AS"/>
</dbReference>
<dbReference type="SUPFAM" id="SSF56112">
    <property type="entry name" value="Protein kinase-like (PK-like)"/>
    <property type="match status" value="1"/>
</dbReference>
<dbReference type="InterPro" id="IPR050236">
    <property type="entry name" value="Ser_Thr_kinase_AGC"/>
</dbReference>
<evidence type="ECO:0000256" key="9">
    <source>
        <dbReference type="PROSITE-ProRule" id="PRU10141"/>
    </source>
</evidence>
<evidence type="ECO:0000256" key="10">
    <source>
        <dbReference type="RuleBase" id="RU000304"/>
    </source>
</evidence>
<dbReference type="PROSITE" id="PS00107">
    <property type="entry name" value="PROTEIN_KINASE_ATP"/>
    <property type="match status" value="1"/>
</dbReference>
<gene>
    <name evidence="12" type="ORF">BOKJ2_LOCUS5836</name>
</gene>
<name>A0A811KIF4_9BILA</name>
<evidence type="ECO:0000256" key="5">
    <source>
        <dbReference type="ARBA" id="ARBA00022777"/>
    </source>
</evidence>
<dbReference type="Gene3D" id="1.10.510.10">
    <property type="entry name" value="Transferase(Phosphotransferase) domain 1"/>
    <property type="match status" value="2"/>
</dbReference>
<dbReference type="Pfam" id="PF00069">
    <property type="entry name" value="Pkinase"/>
    <property type="match status" value="1"/>
</dbReference>
<evidence type="ECO:0000313" key="12">
    <source>
        <dbReference type="EMBL" id="CAD5214924.1"/>
    </source>
</evidence>
<accession>A0A811KIF4</accession>
<dbReference type="Gene3D" id="3.30.200.20">
    <property type="entry name" value="Phosphorylase Kinase, domain 1"/>
    <property type="match status" value="1"/>
</dbReference>
<keyword evidence="2 10" id="KW-0723">Serine/threonine-protein kinase</keyword>
<dbReference type="GO" id="GO:0035556">
    <property type="term" value="P:intracellular signal transduction"/>
    <property type="evidence" value="ECO:0007669"/>
    <property type="project" value="TreeGrafter"/>
</dbReference>